<organism evidence="1 2">
    <name type="scientific">Microbacterium album</name>
    <dbReference type="NCBI Taxonomy" id="2053191"/>
    <lineage>
        <taxon>Bacteria</taxon>
        <taxon>Bacillati</taxon>
        <taxon>Actinomycetota</taxon>
        <taxon>Actinomycetes</taxon>
        <taxon>Micrococcales</taxon>
        <taxon>Microbacteriaceae</taxon>
        <taxon>Microbacterium</taxon>
    </lineage>
</organism>
<accession>A0A917IB16</accession>
<protein>
    <submittedName>
        <fullName evidence="1">Uncharacterized protein</fullName>
    </submittedName>
</protein>
<dbReference type="RefSeq" id="WP_188754327.1">
    <property type="nucleotide sequence ID" value="NZ_BMJY01000001.1"/>
</dbReference>
<proteinExistence type="predicted"/>
<name>A0A917IB16_9MICO</name>
<evidence type="ECO:0000313" key="2">
    <source>
        <dbReference type="Proteomes" id="UP000657592"/>
    </source>
</evidence>
<reference evidence="1" key="1">
    <citation type="journal article" date="2014" name="Int. J. Syst. Evol. Microbiol.">
        <title>Complete genome sequence of Corynebacterium casei LMG S-19264T (=DSM 44701T), isolated from a smear-ripened cheese.</title>
        <authorList>
            <consortium name="US DOE Joint Genome Institute (JGI-PGF)"/>
            <person name="Walter F."/>
            <person name="Albersmeier A."/>
            <person name="Kalinowski J."/>
            <person name="Ruckert C."/>
        </authorList>
    </citation>
    <scope>NUCLEOTIDE SEQUENCE</scope>
    <source>
        <strain evidence="1">CGMCC 1.15794</strain>
    </source>
</reference>
<evidence type="ECO:0000313" key="1">
    <source>
        <dbReference type="EMBL" id="GGH34033.1"/>
    </source>
</evidence>
<keyword evidence="2" id="KW-1185">Reference proteome</keyword>
<comment type="caution">
    <text evidence="1">The sequence shown here is derived from an EMBL/GenBank/DDBJ whole genome shotgun (WGS) entry which is preliminary data.</text>
</comment>
<gene>
    <name evidence="1" type="ORF">GCM10010921_01430</name>
</gene>
<dbReference type="EMBL" id="BMJY01000001">
    <property type="protein sequence ID" value="GGH34033.1"/>
    <property type="molecule type" value="Genomic_DNA"/>
</dbReference>
<sequence>MSERIDAAKEAWTNLGRAGDLLAAGISAAASAAAHIAHTQATLALVEQQRIANLIALGGIGGGPINSAYPDEVLRYLRREYPAAADALRVQEVSRGDHG</sequence>
<dbReference type="Proteomes" id="UP000657592">
    <property type="component" value="Unassembled WGS sequence"/>
</dbReference>
<dbReference type="AlphaFoldDB" id="A0A917IB16"/>
<reference evidence="1" key="2">
    <citation type="submission" date="2020-09" db="EMBL/GenBank/DDBJ databases">
        <authorList>
            <person name="Sun Q."/>
            <person name="Zhou Y."/>
        </authorList>
    </citation>
    <scope>NUCLEOTIDE SEQUENCE</scope>
    <source>
        <strain evidence="1">CGMCC 1.15794</strain>
    </source>
</reference>